<dbReference type="InterPro" id="IPR036909">
    <property type="entry name" value="Cyt_c-like_dom_sf"/>
</dbReference>
<protein>
    <recommendedName>
        <fullName evidence="2">Cytochrome c domain-containing protein</fullName>
    </recommendedName>
</protein>
<gene>
    <name evidence="1" type="ORF">METZ01_LOCUS298015</name>
</gene>
<name>A0A382MD46_9ZZZZ</name>
<dbReference type="AlphaFoldDB" id="A0A382MD46"/>
<evidence type="ECO:0008006" key="2">
    <source>
        <dbReference type="Google" id="ProtNLM"/>
    </source>
</evidence>
<proteinExistence type="predicted"/>
<accession>A0A382MD46</accession>
<organism evidence="1">
    <name type="scientific">marine metagenome</name>
    <dbReference type="NCBI Taxonomy" id="408172"/>
    <lineage>
        <taxon>unclassified sequences</taxon>
        <taxon>metagenomes</taxon>
        <taxon>ecological metagenomes</taxon>
    </lineage>
</organism>
<reference evidence="1" key="1">
    <citation type="submission" date="2018-05" db="EMBL/GenBank/DDBJ databases">
        <authorList>
            <person name="Lanie J.A."/>
            <person name="Ng W.-L."/>
            <person name="Kazmierczak K.M."/>
            <person name="Andrzejewski T.M."/>
            <person name="Davidsen T.M."/>
            <person name="Wayne K.J."/>
            <person name="Tettelin H."/>
            <person name="Glass J.I."/>
            <person name="Rusch D."/>
            <person name="Podicherti R."/>
            <person name="Tsui H.-C.T."/>
            <person name="Winkler M.E."/>
        </authorList>
    </citation>
    <scope>NUCLEOTIDE SEQUENCE</scope>
</reference>
<evidence type="ECO:0000313" key="1">
    <source>
        <dbReference type="EMBL" id="SVC45161.1"/>
    </source>
</evidence>
<dbReference type="Gene3D" id="1.10.760.10">
    <property type="entry name" value="Cytochrome c-like domain"/>
    <property type="match status" value="1"/>
</dbReference>
<sequence>MTSRIVKSGMWLVLIALVAIAATPVTAQFNNKRPDRPEITLPEGPVRSVILTACTACHGIDEYAYYAMGRDGWLALIEKMKITPSGVVGGAVISDEDREILLNWLVS</sequence>
<dbReference type="EMBL" id="UINC01091969">
    <property type="protein sequence ID" value="SVC45161.1"/>
    <property type="molecule type" value="Genomic_DNA"/>
</dbReference>
<feature type="non-terminal residue" evidence="1">
    <location>
        <position position="107"/>
    </location>
</feature>
<dbReference type="GO" id="GO:0020037">
    <property type="term" value="F:heme binding"/>
    <property type="evidence" value="ECO:0007669"/>
    <property type="project" value="InterPro"/>
</dbReference>
<dbReference type="SUPFAM" id="SSF46626">
    <property type="entry name" value="Cytochrome c"/>
    <property type="match status" value="1"/>
</dbReference>
<dbReference type="GO" id="GO:0009055">
    <property type="term" value="F:electron transfer activity"/>
    <property type="evidence" value="ECO:0007669"/>
    <property type="project" value="InterPro"/>
</dbReference>